<dbReference type="EMBL" id="FRXN01000005">
    <property type="protein sequence ID" value="SHO64482.1"/>
    <property type="molecule type" value="Genomic_DNA"/>
</dbReference>
<dbReference type="STRING" id="1073327.SAMN04488108_3480"/>
<gene>
    <name evidence="2" type="ORF">SAMN04488108_3480</name>
</gene>
<dbReference type="CDD" id="cd02440">
    <property type="entry name" value="AdoMet_MTases"/>
    <property type="match status" value="1"/>
</dbReference>
<organism evidence="2 3">
    <name type="scientific">Algoriphagus zhangzhouensis</name>
    <dbReference type="NCBI Taxonomy" id="1073327"/>
    <lineage>
        <taxon>Bacteria</taxon>
        <taxon>Pseudomonadati</taxon>
        <taxon>Bacteroidota</taxon>
        <taxon>Cytophagia</taxon>
        <taxon>Cytophagales</taxon>
        <taxon>Cyclobacteriaceae</taxon>
        <taxon>Algoriphagus</taxon>
    </lineage>
</organism>
<reference evidence="3" key="1">
    <citation type="submission" date="2016-12" db="EMBL/GenBank/DDBJ databases">
        <authorList>
            <person name="Varghese N."/>
            <person name="Submissions S."/>
        </authorList>
    </citation>
    <scope>NUCLEOTIDE SEQUENCE [LARGE SCALE GENOMIC DNA]</scope>
    <source>
        <strain evidence="3">DSM 25035</strain>
    </source>
</reference>
<feature type="domain" description="Methyltransferase" evidence="1">
    <location>
        <begin position="69"/>
        <end position="206"/>
    </location>
</feature>
<dbReference type="GO" id="GO:0032259">
    <property type="term" value="P:methylation"/>
    <property type="evidence" value="ECO:0007669"/>
    <property type="project" value="UniProtKB-KW"/>
</dbReference>
<dbReference type="Proteomes" id="UP000184609">
    <property type="component" value="Unassembled WGS sequence"/>
</dbReference>
<evidence type="ECO:0000259" key="1">
    <source>
        <dbReference type="Pfam" id="PF13847"/>
    </source>
</evidence>
<dbReference type="AlphaFoldDB" id="A0A1M7ZI31"/>
<keyword evidence="3" id="KW-1185">Reference proteome</keyword>
<dbReference type="GO" id="GO:0008168">
    <property type="term" value="F:methyltransferase activity"/>
    <property type="evidence" value="ECO:0007669"/>
    <property type="project" value="UniProtKB-KW"/>
</dbReference>
<dbReference type="InterPro" id="IPR029063">
    <property type="entry name" value="SAM-dependent_MTases_sf"/>
</dbReference>
<dbReference type="InterPro" id="IPR025714">
    <property type="entry name" value="Methyltranfer_dom"/>
</dbReference>
<dbReference type="PANTHER" id="PTHR43861">
    <property type="entry name" value="TRANS-ACONITATE 2-METHYLTRANSFERASE-RELATED"/>
    <property type="match status" value="1"/>
</dbReference>
<dbReference type="OrthoDB" id="9789123at2"/>
<protein>
    <submittedName>
        <fullName evidence="2">Methyltransferase domain-containing protein</fullName>
    </submittedName>
</protein>
<name>A0A1M7ZI31_9BACT</name>
<dbReference type="RefSeq" id="WP_073573079.1">
    <property type="nucleotide sequence ID" value="NZ_FRXN01000005.1"/>
</dbReference>
<accession>A0A1M7ZI31</accession>
<dbReference type="Gene3D" id="3.40.50.150">
    <property type="entry name" value="Vaccinia Virus protein VP39"/>
    <property type="match status" value="1"/>
</dbReference>
<keyword evidence="2" id="KW-0489">Methyltransferase</keyword>
<keyword evidence="2" id="KW-0808">Transferase</keyword>
<evidence type="ECO:0000313" key="3">
    <source>
        <dbReference type="Proteomes" id="UP000184609"/>
    </source>
</evidence>
<evidence type="ECO:0000313" key="2">
    <source>
        <dbReference type="EMBL" id="SHO64482.1"/>
    </source>
</evidence>
<sequence length="327" mass="37490">MSLDNLNPIIRKTQSRLSPEEFHHVVNVVFHDFESEDYDQIHKDMWEVLLQQFNLLTSDFSASMEGKTKITLLDIGCGTGLGTELFLATELGKKVDKVILVDVSSKMMEKALERSQSWGVELESFVGKINEVNLKADIILTSSVLHHIPNLEEFFKDVIQRLNQGGVFMHIHDPNGDQLHNPALIKRRNEIASHDKVTNVYQWLNSSEILKSIFHRVNRIRGRYNHIDLVNNALLEKGVIKKRMNAKEIWSITDIHVEGLPYSKKKGILLSEMKTMLSPLELVGQRSYGFYGRLGFELDKEYTDLEQNLIKSGSKEGRYLAAAWKKN</sequence>
<dbReference type="SUPFAM" id="SSF53335">
    <property type="entry name" value="S-adenosyl-L-methionine-dependent methyltransferases"/>
    <property type="match status" value="1"/>
</dbReference>
<dbReference type="Pfam" id="PF13847">
    <property type="entry name" value="Methyltransf_31"/>
    <property type="match status" value="1"/>
</dbReference>
<proteinExistence type="predicted"/>